<dbReference type="SUPFAM" id="SSF50475">
    <property type="entry name" value="FMN-binding split barrel"/>
    <property type="match status" value="1"/>
</dbReference>
<dbReference type="InterPro" id="IPR012349">
    <property type="entry name" value="Split_barrel_FMN-bd"/>
</dbReference>
<proteinExistence type="predicted"/>
<feature type="domain" description="Pyridoxamine 5'-phosphate oxidase N-terminal" evidence="1">
    <location>
        <begin position="8"/>
        <end position="134"/>
    </location>
</feature>
<accession>A0A372IMG5</accession>
<dbReference type="PANTHER" id="PTHR39336:SF1">
    <property type="entry name" value="PYRIDOXAMINE PHOSPHATE OXIDASE FAMILY PROTEIN (AFU_ORTHOLOGUE AFUA_6G11440)"/>
    <property type="match status" value="1"/>
</dbReference>
<protein>
    <submittedName>
        <fullName evidence="2">Pyridoxamine 5'-phosphate oxidase family protein</fullName>
    </submittedName>
</protein>
<dbReference type="Gene3D" id="2.30.110.10">
    <property type="entry name" value="Electron Transport, Fmn-binding Protein, Chain A"/>
    <property type="match status" value="1"/>
</dbReference>
<evidence type="ECO:0000259" key="1">
    <source>
        <dbReference type="Pfam" id="PF01243"/>
    </source>
</evidence>
<dbReference type="InterPro" id="IPR011576">
    <property type="entry name" value="Pyridox_Oxase_N"/>
</dbReference>
<keyword evidence="3" id="KW-1185">Reference proteome</keyword>
<evidence type="ECO:0000313" key="2">
    <source>
        <dbReference type="EMBL" id="RFU16106.1"/>
    </source>
</evidence>
<evidence type="ECO:0000313" key="3">
    <source>
        <dbReference type="Proteomes" id="UP000264702"/>
    </source>
</evidence>
<dbReference type="Proteomes" id="UP000264702">
    <property type="component" value="Unassembled WGS sequence"/>
</dbReference>
<dbReference type="OrthoDB" id="115989at2"/>
<dbReference type="Pfam" id="PF01243">
    <property type="entry name" value="PNPOx_N"/>
    <property type="match status" value="1"/>
</dbReference>
<comment type="caution">
    <text evidence="2">The sequence shown here is derived from an EMBL/GenBank/DDBJ whole genome shotgun (WGS) entry which is preliminary data.</text>
</comment>
<dbReference type="PANTHER" id="PTHR39336">
    <property type="entry name" value="PYRIDOXAMINE PHOSPHATE OXIDASE FAMILY PROTEIN (AFU_ORTHOLOGUE AFUA_6G11440)"/>
    <property type="match status" value="1"/>
</dbReference>
<gene>
    <name evidence="2" type="ORF">D0Y96_11840</name>
</gene>
<dbReference type="EMBL" id="QVQT01000004">
    <property type="protein sequence ID" value="RFU16106.1"/>
    <property type="molecule type" value="Genomic_DNA"/>
</dbReference>
<dbReference type="AlphaFoldDB" id="A0A372IMG5"/>
<name>A0A372IMG5_9BACT</name>
<organism evidence="2 3">
    <name type="scientific">Paracidobacterium acidisoli</name>
    <dbReference type="NCBI Taxonomy" id="2303751"/>
    <lineage>
        <taxon>Bacteria</taxon>
        <taxon>Pseudomonadati</taxon>
        <taxon>Acidobacteriota</taxon>
        <taxon>Terriglobia</taxon>
        <taxon>Terriglobales</taxon>
        <taxon>Acidobacteriaceae</taxon>
        <taxon>Paracidobacterium</taxon>
    </lineage>
</organism>
<sequence length="190" mass="20977">MGKQFSSIEPAHREFIERQRIFFAASATADSRINVSPRGTDSLRILSDHAAAYLDLTGSGSETSAHLRIDGRLTLMFCALEGAPTILRLYGRGRSLRRGTAEYAALLASNFDGKEMTGARQIVVLDVDLVQTSCGYGVPFFTYAGERNTLARWAEAKGDEGLEEYRRRKNMRSLDGLSTGLFDDKEALTK</sequence>
<reference evidence="2 3" key="1">
    <citation type="submission" date="2018-08" db="EMBL/GenBank/DDBJ databases">
        <title>Acidipila sp. 4G-K13, an acidobacterium isolated from forest soil.</title>
        <authorList>
            <person name="Gao Z.-H."/>
            <person name="Qiu L.-H."/>
        </authorList>
    </citation>
    <scope>NUCLEOTIDE SEQUENCE [LARGE SCALE GENOMIC DNA]</scope>
    <source>
        <strain evidence="2 3">4G-K13</strain>
    </source>
</reference>
<dbReference type="RefSeq" id="WP_117300126.1">
    <property type="nucleotide sequence ID" value="NZ_QVQT02000004.1"/>
</dbReference>